<dbReference type="Proteomes" id="UP000514716">
    <property type="component" value="Chromosome"/>
</dbReference>
<dbReference type="InterPro" id="IPR029063">
    <property type="entry name" value="SAM-dependent_MTases_sf"/>
</dbReference>
<keyword evidence="3" id="KW-1185">Reference proteome</keyword>
<feature type="domain" description="Methyltransferase" evidence="1">
    <location>
        <begin position="46"/>
        <end position="102"/>
    </location>
</feature>
<dbReference type="RefSeq" id="WP_182091953.1">
    <property type="nucleotide sequence ID" value="NZ_CP059540.1"/>
</dbReference>
<accession>A0A7D7RHF9</accession>
<evidence type="ECO:0000313" key="2">
    <source>
        <dbReference type="EMBL" id="QMT17243.1"/>
    </source>
</evidence>
<dbReference type="KEGG" id="pdec:H1Q58_14980"/>
<protein>
    <submittedName>
        <fullName evidence="2">Class I SAM-dependent methyltransferase</fullName>
    </submittedName>
</protein>
<evidence type="ECO:0000313" key="3">
    <source>
        <dbReference type="Proteomes" id="UP000514716"/>
    </source>
</evidence>
<dbReference type="SUPFAM" id="SSF53335">
    <property type="entry name" value="S-adenosyl-L-methionine-dependent methyltransferases"/>
    <property type="match status" value="1"/>
</dbReference>
<gene>
    <name evidence="2" type="ORF">H1Q58_14980</name>
</gene>
<proteinExistence type="predicted"/>
<reference evidence="2 3" key="1">
    <citation type="submission" date="2020-07" db="EMBL/GenBank/DDBJ databases">
        <title>Screening of a cold-adapted Planococcus bacterium producing protease in traditional shrimp paste and protease identification by genome sequencing.</title>
        <authorList>
            <person name="Gao R."/>
            <person name="Leng W."/>
            <person name="Chu Q."/>
            <person name="Wu X."/>
            <person name="Liu H."/>
            <person name="Li X."/>
        </authorList>
    </citation>
    <scope>NUCLEOTIDE SEQUENCE [LARGE SCALE GENOMIC DNA]</scope>
    <source>
        <strain evidence="2 3">XJ11</strain>
    </source>
</reference>
<dbReference type="AlphaFoldDB" id="A0A7D7RHF9"/>
<keyword evidence="2" id="KW-0489">Methyltransferase</keyword>
<dbReference type="EMBL" id="CP059540">
    <property type="protein sequence ID" value="QMT17243.1"/>
    <property type="molecule type" value="Genomic_DNA"/>
</dbReference>
<dbReference type="InterPro" id="IPR041698">
    <property type="entry name" value="Methyltransf_25"/>
</dbReference>
<dbReference type="GO" id="GO:0008168">
    <property type="term" value="F:methyltransferase activity"/>
    <property type="evidence" value="ECO:0007669"/>
    <property type="project" value="UniProtKB-KW"/>
</dbReference>
<dbReference type="Gene3D" id="3.40.50.150">
    <property type="entry name" value="Vaccinia Virus protein VP39"/>
    <property type="match status" value="1"/>
</dbReference>
<dbReference type="GO" id="GO:0032259">
    <property type="term" value="P:methylation"/>
    <property type="evidence" value="ECO:0007669"/>
    <property type="project" value="UniProtKB-KW"/>
</dbReference>
<organism evidence="2 3">
    <name type="scientific">Planococcus maritimus</name>
    <dbReference type="NCBI Taxonomy" id="192421"/>
    <lineage>
        <taxon>Bacteria</taxon>
        <taxon>Bacillati</taxon>
        <taxon>Bacillota</taxon>
        <taxon>Bacilli</taxon>
        <taxon>Bacillales</taxon>
        <taxon>Caryophanaceae</taxon>
        <taxon>Planococcus</taxon>
    </lineage>
</organism>
<name>A0A7D7RHF9_PLAMR</name>
<keyword evidence="2" id="KW-0808">Transferase</keyword>
<dbReference type="CDD" id="cd02440">
    <property type="entry name" value="AdoMet_MTases"/>
    <property type="match status" value="1"/>
</dbReference>
<evidence type="ECO:0000259" key="1">
    <source>
        <dbReference type="Pfam" id="PF13649"/>
    </source>
</evidence>
<dbReference type="Pfam" id="PF13649">
    <property type="entry name" value="Methyltransf_25"/>
    <property type="match status" value="1"/>
</dbReference>
<sequence length="106" mass="11831">MNSIEKKGAMHKHHNKIAYLDDPQRNAGLTAEGLLDQLPIEQHHQVLDFGAGTGYFTLPLATRLNGKVFALDRDPVMLERIQEKARVASVGNIELLSDELDDAELR</sequence>